<dbReference type="PROSITE" id="PS51059">
    <property type="entry name" value="PARP_CATALYTIC"/>
    <property type="match status" value="1"/>
</dbReference>
<evidence type="ECO:0000256" key="4">
    <source>
        <dbReference type="RuleBase" id="RU362114"/>
    </source>
</evidence>
<accession>A0AAE1TRC5</accession>
<dbReference type="EC" id="2.4.2.-" evidence="4"/>
<evidence type="ECO:0000256" key="1">
    <source>
        <dbReference type="ARBA" id="ARBA00004123"/>
    </source>
</evidence>
<keyword evidence="4" id="KW-0808">Transferase</keyword>
<evidence type="ECO:0000259" key="6">
    <source>
        <dbReference type="PROSITE" id="PS51059"/>
    </source>
</evidence>
<keyword evidence="2" id="KW-0539">Nucleus</keyword>
<proteinExistence type="inferred from homology"/>
<evidence type="ECO:0000256" key="3">
    <source>
        <dbReference type="ARBA" id="ARBA00024347"/>
    </source>
</evidence>
<dbReference type="SUPFAM" id="SSF117839">
    <property type="entry name" value="WWE domain"/>
    <property type="match status" value="1"/>
</dbReference>
<comment type="similarity">
    <text evidence="3">Belongs to the ARTD/PARP family.</text>
</comment>
<gene>
    <name evidence="7" type="ORF">Pmani_032094</name>
</gene>
<comment type="subcellular location">
    <subcellularLocation>
        <location evidence="1">Nucleus</location>
    </subcellularLocation>
</comment>
<dbReference type="Proteomes" id="UP001292094">
    <property type="component" value="Unassembled WGS sequence"/>
</dbReference>
<dbReference type="SUPFAM" id="SSF56399">
    <property type="entry name" value="ADP-ribosylation"/>
    <property type="match status" value="1"/>
</dbReference>
<dbReference type="InterPro" id="IPR051712">
    <property type="entry name" value="ARTD-AVP"/>
</dbReference>
<dbReference type="Gene3D" id="3.90.228.10">
    <property type="match status" value="1"/>
</dbReference>
<dbReference type="GO" id="GO:1990404">
    <property type="term" value="F:NAD+-protein mono-ADP-ribosyltransferase activity"/>
    <property type="evidence" value="ECO:0007669"/>
    <property type="project" value="TreeGrafter"/>
</dbReference>
<dbReference type="InterPro" id="IPR004170">
    <property type="entry name" value="WWE_dom"/>
</dbReference>
<evidence type="ECO:0000313" key="8">
    <source>
        <dbReference type="Proteomes" id="UP001292094"/>
    </source>
</evidence>
<dbReference type="GO" id="GO:0003950">
    <property type="term" value="F:NAD+ poly-ADP-ribosyltransferase activity"/>
    <property type="evidence" value="ECO:0007669"/>
    <property type="project" value="UniProtKB-UniRule"/>
</dbReference>
<dbReference type="PANTHER" id="PTHR45740:SF2">
    <property type="entry name" value="POLY [ADP-RIBOSE] POLYMERASE"/>
    <property type="match status" value="1"/>
</dbReference>
<evidence type="ECO:0000259" key="5">
    <source>
        <dbReference type="PROSITE" id="PS50918"/>
    </source>
</evidence>
<keyword evidence="4" id="KW-0520">NAD</keyword>
<organism evidence="7 8">
    <name type="scientific">Petrolisthes manimaculis</name>
    <dbReference type="NCBI Taxonomy" id="1843537"/>
    <lineage>
        <taxon>Eukaryota</taxon>
        <taxon>Metazoa</taxon>
        <taxon>Ecdysozoa</taxon>
        <taxon>Arthropoda</taxon>
        <taxon>Crustacea</taxon>
        <taxon>Multicrustacea</taxon>
        <taxon>Malacostraca</taxon>
        <taxon>Eumalacostraca</taxon>
        <taxon>Eucarida</taxon>
        <taxon>Decapoda</taxon>
        <taxon>Pleocyemata</taxon>
        <taxon>Anomura</taxon>
        <taxon>Galatheoidea</taxon>
        <taxon>Porcellanidae</taxon>
        <taxon>Petrolisthes</taxon>
    </lineage>
</organism>
<dbReference type="EMBL" id="JAWZYT010004101">
    <property type="protein sequence ID" value="KAK4295338.1"/>
    <property type="molecule type" value="Genomic_DNA"/>
</dbReference>
<keyword evidence="8" id="KW-1185">Reference proteome</keyword>
<dbReference type="AlphaFoldDB" id="A0AAE1TRC5"/>
<protein>
    <recommendedName>
        <fullName evidence="4">Poly [ADP-ribose] polymerase</fullName>
        <shortName evidence="4">PARP</shortName>
        <ecNumber evidence="4">2.4.2.-</ecNumber>
    </recommendedName>
</protein>
<name>A0AAE1TRC5_9EUCA</name>
<feature type="domain" description="PARP catalytic" evidence="6">
    <location>
        <begin position="227"/>
        <end position="410"/>
    </location>
</feature>
<dbReference type="Pfam" id="PF02825">
    <property type="entry name" value="WWE"/>
    <property type="match status" value="1"/>
</dbReference>
<comment type="caution">
    <text evidence="7">The sequence shown here is derived from an EMBL/GenBank/DDBJ whole genome shotgun (WGS) entry which is preliminary data.</text>
</comment>
<reference evidence="7" key="1">
    <citation type="submission" date="2023-11" db="EMBL/GenBank/DDBJ databases">
        <title>Genome assemblies of two species of porcelain crab, Petrolisthes cinctipes and Petrolisthes manimaculis (Anomura: Porcellanidae).</title>
        <authorList>
            <person name="Angst P."/>
        </authorList>
    </citation>
    <scope>NUCLEOTIDE SEQUENCE</scope>
    <source>
        <strain evidence="7">PB745_02</strain>
        <tissue evidence="7">Gill</tissue>
    </source>
</reference>
<dbReference type="InterPro" id="IPR012317">
    <property type="entry name" value="Poly(ADP-ribose)pol_cat_dom"/>
</dbReference>
<evidence type="ECO:0000256" key="2">
    <source>
        <dbReference type="ARBA" id="ARBA00023242"/>
    </source>
</evidence>
<keyword evidence="4" id="KW-0328">Glycosyltransferase</keyword>
<dbReference type="InterPro" id="IPR037197">
    <property type="entry name" value="WWE_dom_sf"/>
</dbReference>
<evidence type="ECO:0000313" key="7">
    <source>
        <dbReference type="EMBL" id="KAK4295338.1"/>
    </source>
</evidence>
<feature type="domain" description="WWE" evidence="5">
    <location>
        <begin position="111"/>
        <end position="202"/>
    </location>
</feature>
<dbReference type="PANTHER" id="PTHR45740">
    <property type="entry name" value="POLY [ADP-RIBOSE] POLYMERASE"/>
    <property type="match status" value="1"/>
</dbReference>
<dbReference type="Pfam" id="PF00644">
    <property type="entry name" value="PARP"/>
    <property type="match status" value="1"/>
</dbReference>
<dbReference type="PROSITE" id="PS50918">
    <property type="entry name" value="WWE"/>
    <property type="match status" value="1"/>
</dbReference>
<dbReference type="GO" id="GO:0005634">
    <property type="term" value="C:nucleus"/>
    <property type="evidence" value="ECO:0007669"/>
    <property type="project" value="UniProtKB-SubCell"/>
</dbReference>
<sequence length="410" mass="46711">MCKQEDSGCQRLHATHHFHWQVKHNKSGKWMNLRTKQVICLERAFCDPKQDGVDLPRLDPESLEMSVSGLLCLLGRDIWHAHFPDTASFTAFTLTNSSKIATLELRRLCTKVESGQTAASTLGLNAWYFLDQNKNWVKYGEVDTLGKSYLISNVTSNYVEMHYKNSPTVPLSFQNKKYNYVLDLQTMKQANISSNVQRSVRRRPEPHLPKEQVKLQVSKTTQAFLALPSCWDVMQSNQTVKRVTLAPTSKEYQSIVDLLSGKMSPVRRVERIQNPYLWRAFMNKIKELATKNDSKQLNCRQLFHGTKLDVVDNICAENFDWRLHGSACGQKYGQGAYFSNNASLSLGFCRPDLVGLRYMFVARVIVGSYTVGDSSMVRPPLNPVTSTQFTKTFHLRQIRKTGVGTTRSIL</sequence>
<dbReference type="Gene3D" id="3.30.720.50">
    <property type="match status" value="1"/>
</dbReference>